<dbReference type="Proteomes" id="UP000030671">
    <property type="component" value="Unassembled WGS sequence"/>
</dbReference>
<proteinExistence type="inferred from homology"/>
<evidence type="ECO:0000256" key="4">
    <source>
        <dbReference type="ARBA" id="ARBA00022645"/>
    </source>
</evidence>
<evidence type="ECO:0000256" key="16">
    <source>
        <dbReference type="ARBA" id="ARBA00040403"/>
    </source>
</evidence>
<evidence type="ECO:0000256" key="7">
    <source>
        <dbReference type="ARBA" id="ARBA00022703"/>
    </source>
</evidence>
<dbReference type="eggNOG" id="KOG1282">
    <property type="taxonomic scope" value="Eukaryota"/>
</dbReference>
<dbReference type="GO" id="GO:0005802">
    <property type="term" value="C:trans-Golgi network"/>
    <property type="evidence" value="ECO:0007669"/>
    <property type="project" value="TreeGrafter"/>
</dbReference>
<evidence type="ECO:0000256" key="2">
    <source>
        <dbReference type="ARBA" id="ARBA00004393"/>
    </source>
</evidence>
<gene>
    <name evidence="22" type="ORF">HETIRDRAFT_123766</name>
</gene>
<evidence type="ECO:0000256" key="13">
    <source>
        <dbReference type="ARBA" id="ARBA00023180"/>
    </source>
</evidence>
<evidence type="ECO:0000256" key="3">
    <source>
        <dbReference type="ARBA" id="ARBA00009431"/>
    </source>
</evidence>
<dbReference type="KEGG" id="hir:HETIRDRAFT_123766"/>
<keyword evidence="6 20" id="KW-0812">Transmembrane</keyword>
<keyword evidence="13" id="KW-0325">Glycoprotein</keyword>
<evidence type="ECO:0000256" key="14">
    <source>
        <dbReference type="ARBA" id="ARBA00037042"/>
    </source>
</evidence>
<dbReference type="InParanoid" id="W4KE49"/>
<dbReference type="InterPro" id="IPR001563">
    <property type="entry name" value="Peptidase_S10"/>
</dbReference>
<feature type="transmembrane region" description="Helical" evidence="20">
    <location>
        <begin position="509"/>
        <end position="533"/>
    </location>
</feature>
<comment type="subcellular location">
    <subcellularLocation>
        <location evidence="2">Golgi apparatus</location>
        <location evidence="2">trans-Golgi network membrane</location>
        <topology evidence="2">Single-pass type I membrane protein</topology>
    </subcellularLocation>
</comment>
<evidence type="ECO:0000256" key="8">
    <source>
        <dbReference type="ARBA" id="ARBA00022729"/>
    </source>
</evidence>
<dbReference type="GO" id="GO:0006508">
    <property type="term" value="P:proteolysis"/>
    <property type="evidence" value="ECO:0007669"/>
    <property type="project" value="UniProtKB-KW"/>
</dbReference>
<evidence type="ECO:0000256" key="5">
    <source>
        <dbReference type="ARBA" id="ARBA00022670"/>
    </source>
</evidence>
<evidence type="ECO:0000256" key="17">
    <source>
        <dbReference type="ARBA" id="ARBA00040628"/>
    </source>
</evidence>
<keyword evidence="23" id="KW-1185">Reference proteome</keyword>
<keyword evidence="8 21" id="KW-0732">Signal</keyword>
<evidence type="ECO:0000313" key="23">
    <source>
        <dbReference type="Proteomes" id="UP000030671"/>
    </source>
</evidence>
<evidence type="ECO:0000256" key="6">
    <source>
        <dbReference type="ARBA" id="ARBA00022692"/>
    </source>
</evidence>
<dbReference type="EC" id="3.4.16.6" evidence="15"/>
<keyword evidence="9" id="KW-0378">Hydrolase</keyword>
<dbReference type="STRING" id="747525.W4KE49"/>
<evidence type="ECO:0000256" key="15">
    <source>
        <dbReference type="ARBA" id="ARBA00038895"/>
    </source>
</evidence>
<evidence type="ECO:0000256" key="12">
    <source>
        <dbReference type="ARBA" id="ARBA00023136"/>
    </source>
</evidence>
<keyword evidence="5" id="KW-0645">Protease</keyword>
<dbReference type="AlphaFoldDB" id="W4KE49"/>
<dbReference type="GO" id="GO:0006915">
    <property type="term" value="P:apoptotic process"/>
    <property type="evidence" value="ECO:0007669"/>
    <property type="project" value="UniProtKB-KW"/>
</dbReference>
<comment type="catalytic activity">
    <reaction evidence="1">
        <text>Preferential release of a C-terminal arginine or lysine residue.</text>
        <dbReference type="EC" id="3.4.16.6"/>
    </reaction>
</comment>
<dbReference type="RefSeq" id="XP_009543801.1">
    <property type="nucleotide sequence ID" value="XM_009545506.1"/>
</dbReference>
<evidence type="ECO:0000256" key="1">
    <source>
        <dbReference type="ARBA" id="ARBA00001003"/>
    </source>
</evidence>
<sequence>MLWPRFRQVLLAFLPGAPFAYAAPTDIPSAASFYVPSLPDLHQNNVHPLHIFAGHLPADPNAAHLPATAVTSHLYFVLVKARRTADRERILFWFNGGPGCSSFDGLMMEVGPWRIDGHGGLKTIEGGWEEYTTMVYIDQPAGTGFSYTSTNRYLHELDEVTSQFLEFLRNFYLVFPEYKRMDTYIGGESFAGQYIPYFSEALLKSDLNVPIRGAAIGNGWIDARRQYPSYLDYAVKHGIVQPNSEQYDKAKKAVDECNEALKTVEGEPINVSACESVMGAVSEIRNRNIKGRDVCMNIYDVRLDDEQPACGMNWPPDLANITTYLQRPDVVAALHAQAKSESWKECQSRIHRELRLHSSPSSITVIPRVLEKIPILIFAGDQDFICNYMGLENMIQAMTWNGETGLGKVETQTWTVDGKPAGTWVSSRNLTYTKVFDASHMVGFDVPHVSHDMILRFMGVNFSAITDGSARIPSSVGADSKPAFDDALPSASSVPSSKTPEQDKAMWEAYYNAGSAAVILVLIGIALVTFFWCRVRRRRLQGLSLSVNEEENIPLTQSGPSRDEGGGVDEENAFRARTGKGKGRETEEAQPIFDVGDSDEDDPKSAR</sequence>
<dbReference type="HOGENOM" id="CLU_008523_11_1_1"/>
<evidence type="ECO:0000256" key="20">
    <source>
        <dbReference type="SAM" id="Phobius"/>
    </source>
</evidence>
<dbReference type="InterPro" id="IPR029058">
    <property type="entry name" value="AB_hydrolase_fold"/>
</dbReference>
<keyword evidence="11" id="KW-0333">Golgi apparatus</keyword>
<evidence type="ECO:0000256" key="10">
    <source>
        <dbReference type="ARBA" id="ARBA00022989"/>
    </source>
</evidence>
<keyword evidence="4 22" id="KW-0121">Carboxypeptidase</keyword>
<evidence type="ECO:0000256" key="19">
    <source>
        <dbReference type="SAM" id="MobiDB-lite"/>
    </source>
</evidence>
<evidence type="ECO:0000256" key="18">
    <source>
        <dbReference type="ARBA" id="ARBA00042717"/>
    </source>
</evidence>
<dbReference type="PANTHER" id="PTHR11802">
    <property type="entry name" value="SERINE PROTEASE FAMILY S10 SERINE CARBOXYPEPTIDASE"/>
    <property type="match status" value="1"/>
</dbReference>
<feature type="signal peptide" evidence="21">
    <location>
        <begin position="1"/>
        <end position="22"/>
    </location>
</feature>
<organism evidence="22 23">
    <name type="scientific">Heterobasidion irregulare (strain TC 32-1)</name>
    <dbReference type="NCBI Taxonomy" id="747525"/>
    <lineage>
        <taxon>Eukaryota</taxon>
        <taxon>Fungi</taxon>
        <taxon>Dikarya</taxon>
        <taxon>Basidiomycota</taxon>
        <taxon>Agaricomycotina</taxon>
        <taxon>Agaricomycetes</taxon>
        <taxon>Russulales</taxon>
        <taxon>Bondarzewiaceae</taxon>
        <taxon>Heterobasidion</taxon>
        <taxon>Heterobasidion annosum species complex</taxon>
    </lineage>
</organism>
<dbReference type="GO" id="GO:0004185">
    <property type="term" value="F:serine-type carboxypeptidase activity"/>
    <property type="evidence" value="ECO:0007669"/>
    <property type="project" value="UniProtKB-EC"/>
</dbReference>
<name>W4KE49_HETIT</name>
<evidence type="ECO:0000256" key="9">
    <source>
        <dbReference type="ARBA" id="ARBA00022801"/>
    </source>
</evidence>
<feature type="compositionally biased region" description="Acidic residues" evidence="19">
    <location>
        <begin position="596"/>
        <end position="607"/>
    </location>
</feature>
<evidence type="ECO:0000256" key="11">
    <source>
        <dbReference type="ARBA" id="ARBA00023034"/>
    </source>
</evidence>
<comment type="function">
    <text evidence="14">Protease with a carboxypeptidase B-like function involved in the C-terminal processing of the lysine and arginine residues from protein precursors. Promotes cell fusion and is involved in the programmed cell death.</text>
</comment>
<feature type="region of interest" description="Disordered" evidence="19">
    <location>
        <begin position="551"/>
        <end position="607"/>
    </location>
</feature>
<keyword evidence="12 20" id="KW-0472">Membrane</keyword>
<dbReference type="MEROPS" id="S10.007"/>
<dbReference type="SUPFAM" id="SSF53474">
    <property type="entry name" value="alpha/beta-Hydrolases"/>
    <property type="match status" value="1"/>
</dbReference>
<comment type="similarity">
    <text evidence="3">Belongs to the peptidase S10 family.</text>
</comment>
<keyword evidence="10 20" id="KW-1133">Transmembrane helix</keyword>
<protein>
    <recommendedName>
        <fullName evidence="17">Pheromone-processing carboxypeptidase KEX1</fullName>
        <ecNumber evidence="15">3.4.16.6</ecNumber>
    </recommendedName>
    <alternativeName>
        <fullName evidence="18">Carboxypeptidase D</fullName>
    </alternativeName>
    <alternativeName>
        <fullName evidence="16">Pheromone-processing carboxypeptidase kex1</fullName>
    </alternativeName>
</protein>
<reference evidence="22 23" key="1">
    <citation type="journal article" date="2012" name="New Phytol.">
        <title>Insight into trade-off between wood decay and parasitism from the genome of a fungal forest pathogen.</title>
        <authorList>
            <person name="Olson A."/>
            <person name="Aerts A."/>
            <person name="Asiegbu F."/>
            <person name="Belbahri L."/>
            <person name="Bouzid O."/>
            <person name="Broberg A."/>
            <person name="Canback B."/>
            <person name="Coutinho P.M."/>
            <person name="Cullen D."/>
            <person name="Dalman K."/>
            <person name="Deflorio G."/>
            <person name="van Diepen L.T."/>
            <person name="Dunand C."/>
            <person name="Duplessis S."/>
            <person name="Durling M."/>
            <person name="Gonthier P."/>
            <person name="Grimwood J."/>
            <person name="Fossdal C.G."/>
            <person name="Hansson D."/>
            <person name="Henrissat B."/>
            <person name="Hietala A."/>
            <person name="Himmelstrand K."/>
            <person name="Hoffmeister D."/>
            <person name="Hogberg N."/>
            <person name="James T.Y."/>
            <person name="Karlsson M."/>
            <person name="Kohler A."/>
            <person name="Kues U."/>
            <person name="Lee Y.H."/>
            <person name="Lin Y.C."/>
            <person name="Lind M."/>
            <person name="Lindquist E."/>
            <person name="Lombard V."/>
            <person name="Lucas S."/>
            <person name="Lunden K."/>
            <person name="Morin E."/>
            <person name="Murat C."/>
            <person name="Park J."/>
            <person name="Raffaello T."/>
            <person name="Rouze P."/>
            <person name="Salamov A."/>
            <person name="Schmutz J."/>
            <person name="Solheim H."/>
            <person name="Stahlberg J."/>
            <person name="Velez H."/>
            <person name="de Vries R.P."/>
            <person name="Wiebenga A."/>
            <person name="Woodward S."/>
            <person name="Yakovlev I."/>
            <person name="Garbelotto M."/>
            <person name="Martin F."/>
            <person name="Grigoriev I.V."/>
            <person name="Stenlid J."/>
        </authorList>
    </citation>
    <scope>NUCLEOTIDE SEQUENCE [LARGE SCALE GENOMIC DNA]</scope>
    <source>
        <strain evidence="22 23">TC 32-1</strain>
    </source>
</reference>
<dbReference type="PRINTS" id="PR00724">
    <property type="entry name" value="CRBOXYPTASEC"/>
</dbReference>
<evidence type="ECO:0000313" key="22">
    <source>
        <dbReference type="EMBL" id="ETW84088.1"/>
    </source>
</evidence>
<dbReference type="PANTHER" id="PTHR11802:SF190">
    <property type="entry name" value="PHEROMONE-PROCESSING CARBOXYPEPTIDASE KEX1"/>
    <property type="match status" value="1"/>
</dbReference>
<accession>W4KE49</accession>
<dbReference type="GeneID" id="20666841"/>
<keyword evidence="7" id="KW-0053">Apoptosis</keyword>
<feature type="chain" id="PRO_5004845329" description="Pheromone-processing carboxypeptidase KEX1" evidence="21">
    <location>
        <begin position="23"/>
        <end position="607"/>
    </location>
</feature>
<dbReference type="FunCoup" id="W4KE49">
    <property type="interactions" value="238"/>
</dbReference>
<evidence type="ECO:0000256" key="21">
    <source>
        <dbReference type="SAM" id="SignalP"/>
    </source>
</evidence>
<dbReference type="Pfam" id="PF00450">
    <property type="entry name" value="Peptidase_S10"/>
    <property type="match status" value="1"/>
</dbReference>
<dbReference type="EMBL" id="KI925456">
    <property type="protein sequence ID" value="ETW84088.1"/>
    <property type="molecule type" value="Genomic_DNA"/>
</dbReference>
<dbReference type="OrthoDB" id="443318at2759"/>
<dbReference type="FunFam" id="3.40.50.1820:FF:000121">
    <property type="entry name" value="Carboxypeptidase D"/>
    <property type="match status" value="1"/>
</dbReference>
<dbReference type="Gene3D" id="3.40.50.1820">
    <property type="entry name" value="alpha/beta hydrolase"/>
    <property type="match status" value="1"/>
</dbReference>